<dbReference type="KEGG" id="acaf:CA12_08640"/>
<feature type="chain" id="PRO_5021847129" description="Cytochrome c domain-containing protein" evidence="2">
    <location>
        <begin position="33"/>
        <end position="149"/>
    </location>
</feature>
<keyword evidence="2" id="KW-0732">Signal</keyword>
<dbReference type="OrthoDB" id="286143at2"/>
<evidence type="ECO:0000313" key="3">
    <source>
        <dbReference type="EMBL" id="QDT14785.1"/>
    </source>
</evidence>
<dbReference type="RefSeq" id="WP_145357643.1">
    <property type="nucleotide sequence ID" value="NZ_CP036265.1"/>
</dbReference>
<feature type="region of interest" description="Disordered" evidence="1">
    <location>
        <begin position="124"/>
        <end position="149"/>
    </location>
</feature>
<protein>
    <recommendedName>
        <fullName evidence="5">Cytochrome c domain-containing protein</fullName>
    </recommendedName>
</protein>
<evidence type="ECO:0000256" key="2">
    <source>
        <dbReference type="SAM" id="SignalP"/>
    </source>
</evidence>
<dbReference type="AlphaFoldDB" id="A0A517P5Z8"/>
<reference evidence="3 4" key="1">
    <citation type="submission" date="2019-02" db="EMBL/GenBank/DDBJ databases">
        <title>Deep-cultivation of Planctomycetes and their phenomic and genomic characterization uncovers novel biology.</title>
        <authorList>
            <person name="Wiegand S."/>
            <person name="Jogler M."/>
            <person name="Boedeker C."/>
            <person name="Pinto D."/>
            <person name="Vollmers J."/>
            <person name="Rivas-Marin E."/>
            <person name="Kohn T."/>
            <person name="Peeters S.H."/>
            <person name="Heuer A."/>
            <person name="Rast P."/>
            <person name="Oberbeckmann S."/>
            <person name="Bunk B."/>
            <person name="Jeske O."/>
            <person name="Meyerdierks A."/>
            <person name="Storesund J.E."/>
            <person name="Kallscheuer N."/>
            <person name="Luecker S."/>
            <person name="Lage O.M."/>
            <person name="Pohl T."/>
            <person name="Merkel B.J."/>
            <person name="Hornburger P."/>
            <person name="Mueller R.-W."/>
            <person name="Bruemmer F."/>
            <person name="Labrenz M."/>
            <person name="Spormann A.M."/>
            <person name="Op den Camp H."/>
            <person name="Overmann J."/>
            <person name="Amann R."/>
            <person name="Jetten M.S.M."/>
            <person name="Mascher T."/>
            <person name="Medema M.H."/>
            <person name="Devos D.P."/>
            <person name="Kaster A.-K."/>
            <person name="Ovreas L."/>
            <person name="Rohde M."/>
            <person name="Galperin M.Y."/>
            <person name="Jogler C."/>
        </authorList>
    </citation>
    <scope>NUCLEOTIDE SEQUENCE [LARGE SCALE GENOMIC DNA]</scope>
    <source>
        <strain evidence="3 4">CA12</strain>
    </source>
</reference>
<proteinExistence type="predicted"/>
<keyword evidence="4" id="KW-1185">Reference proteome</keyword>
<evidence type="ECO:0000313" key="4">
    <source>
        <dbReference type="Proteomes" id="UP000318741"/>
    </source>
</evidence>
<evidence type="ECO:0008006" key="5">
    <source>
        <dbReference type="Google" id="ProtNLM"/>
    </source>
</evidence>
<feature type="signal peptide" evidence="2">
    <location>
        <begin position="1"/>
        <end position="32"/>
    </location>
</feature>
<organism evidence="3 4">
    <name type="scientific">Alienimonas californiensis</name>
    <dbReference type="NCBI Taxonomy" id="2527989"/>
    <lineage>
        <taxon>Bacteria</taxon>
        <taxon>Pseudomonadati</taxon>
        <taxon>Planctomycetota</taxon>
        <taxon>Planctomycetia</taxon>
        <taxon>Planctomycetales</taxon>
        <taxon>Planctomycetaceae</taxon>
        <taxon>Alienimonas</taxon>
    </lineage>
</organism>
<evidence type="ECO:0000256" key="1">
    <source>
        <dbReference type="SAM" id="MobiDB-lite"/>
    </source>
</evidence>
<dbReference type="Proteomes" id="UP000318741">
    <property type="component" value="Chromosome"/>
</dbReference>
<accession>A0A517P5Z8</accession>
<gene>
    <name evidence="3" type="ORF">CA12_08640</name>
</gene>
<dbReference type="EMBL" id="CP036265">
    <property type="protein sequence ID" value="QDT14785.1"/>
    <property type="molecule type" value="Genomic_DNA"/>
</dbReference>
<name>A0A517P5Z8_9PLAN</name>
<sequence length="149" mass="16178" precursor="true">MITARPARRLIGGVALAALAAGLLLAPAPNGADEAQARPQHLKFFAQKYAEEIEKDQISKVKCDICHEKTQPKDKKIRNPYGAALAKVVKENEKDQEAFTKAMESIESEKSCNGETFGERIKKKKELPAEGCDPLPTGQPLVPVPDAAN</sequence>